<dbReference type="Proteomes" id="UP001217089">
    <property type="component" value="Unassembled WGS sequence"/>
</dbReference>
<evidence type="ECO:0000256" key="1">
    <source>
        <dbReference type="SAM" id="MobiDB-lite"/>
    </source>
</evidence>
<evidence type="ECO:0000313" key="2">
    <source>
        <dbReference type="EMBL" id="KAJ8313541.1"/>
    </source>
</evidence>
<organism evidence="2 3">
    <name type="scientific">Tegillarca granosa</name>
    <name type="common">Malaysian cockle</name>
    <name type="synonym">Anadara granosa</name>
    <dbReference type="NCBI Taxonomy" id="220873"/>
    <lineage>
        <taxon>Eukaryota</taxon>
        <taxon>Metazoa</taxon>
        <taxon>Spiralia</taxon>
        <taxon>Lophotrochozoa</taxon>
        <taxon>Mollusca</taxon>
        <taxon>Bivalvia</taxon>
        <taxon>Autobranchia</taxon>
        <taxon>Pteriomorphia</taxon>
        <taxon>Arcoida</taxon>
        <taxon>Arcoidea</taxon>
        <taxon>Arcidae</taxon>
        <taxon>Tegillarca</taxon>
    </lineage>
</organism>
<feature type="compositionally biased region" description="Low complexity" evidence="1">
    <location>
        <begin position="69"/>
        <end position="79"/>
    </location>
</feature>
<sequence>MSQPSAPYPEPPPAYTPYPTNNQPPQYPPSQPQPTWQGDVNPPQQSGNYPPQQSGYQNSAPPPGGYAYGYGQPVYQQPGFAANTYQPMGQRTVIVKEERRERSSDTEDACLMAVSSFCSGENTR</sequence>
<accession>A0ABQ9FBA9</accession>
<proteinExistence type="predicted"/>
<reference evidence="2 3" key="1">
    <citation type="submission" date="2022-12" db="EMBL/GenBank/DDBJ databases">
        <title>Chromosome-level genome of Tegillarca granosa.</title>
        <authorList>
            <person name="Kim J."/>
        </authorList>
    </citation>
    <scope>NUCLEOTIDE SEQUENCE [LARGE SCALE GENOMIC DNA]</scope>
    <source>
        <strain evidence="2">Teg-2019</strain>
        <tissue evidence="2">Adductor muscle</tissue>
    </source>
</reference>
<feature type="region of interest" description="Disordered" evidence="1">
    <location>
        <begin position="1"/>
        <end position="86"/>
    </location>
</feature>
<gene>
    <name evidence="2" type="ORF">KUTeg_008102</name>
</gene>
<feature type="compositionally biased region" description="Pro residues" evidence="1">
    <location>
        <begin position="1"/>
        <end position="16"/>
    </location>
</feature>
<name>A0ABQ9FBA9_TEGGR</name>
<keyword evidence="3" id="KW-1185">Reference proteome</keyword>
<feature type="compositionally biased region" description="Polar residues" evidence="1">
    <location>
        <begin position="35"/>
        <end position="59"/>
    </location>
</feature>
<dbReference type="EMBL" id="JARBDR010000342">
    <property type="protein sequence ID" value="KAJ8313541.1"/>
    <property type="molecule type" value="Genomic_DNA"/>
</dbReference>
<protein>
    <submittedName>
        <fullName evidence="2">Uncharacterized protein</fullName>
    </submittedName>
</protein>
<comment type="caution">
    <text evidence="2">The sequence shown here is derived from an EMBL/GenBank/DDBJ whole genome shotgun (WGS) entry which is preliminary data.</text>
</comment>
<evidence type="ECO:0000313" key="3">
    <source>
        <dbReference type="Proteomes" id="UP001217089"/>
    </source>
</evidence>